<feature type="compositionally biased region" description="Basic and acidic residues" evidence="1">
    <location>
        <begin position="98"/>
        <end position="109"/>
    </location>
</feature>
<evidence type="ECO:0000313" key="3">
    <source>
        <dbReference type="Proteomes" id="UP000247810"/>
    </source>
</evidence>
<feature type="region of interest" description="Disordered" evidence="1">
    <location>
        <begin position="95"/>
        <end position="142"/>
    </location>
</feature>
<protein>
    <submittedName>
        <fullName evidence="2">Uncharacterized protein</fullName>
    </submittedName>
</protein>
<proteinExistence type="predicted"/>
<gene>
    <name evidence="2" type="ORF">BO71DRAFT_170048</name>
</gene>
<accession>A0A319EFN2</accession>
<organism evidence="2 3">
    <name type="scientific">Aspergillus ellipticus CBS 707.79</name>
    <dbReference type="NCBI Taxonomy" id="1448320"/>
    <lineage>
        <taxon>Eukaryota</taxon>
        <taxon>Fungi</taxon>
        <taxon>Dikarya</taxon>
        <taxon>Ascomycota</taxon>
        <taxon>Pezizomycotina</taxon>
        <taxon>Eurotiomycetes</taxon>
        <taxon>Eurotiomycetidae</taxon>
        <taxon>Eurotiales</taxon>
        <taxon>Aspergillaceae</taxon>
        <taxon>Aspergillus</taxon>
        <taxon>Aspergillus subgen. Circumdati</taxon>
    </lineage>
</organism>
<evidence type="ECO:0000256" key="1">
    <source>
        <dbReference type="SAM" id="MobiDB-lite"/>
    </source>
</evidence>
<dbReference type="EMBL" id="KZ825800">
    <property type="protein sequence ID" value="PYH99588.1"/>
    <property type="molecule type" value="Genomic_DNA"/>
</dbReference>
<keyword evidence="3" id="KW-1185">Reference proteome</keyword>
<dbReference type="AlphaFoldDB" id="A0A319EFN2"/>
<reference evidence="2 3" key="1">
    <citation type="submission" date="2018-02" db="EMBL/GenBank/DDBJ databases">
        <title>The genomes of Aspergillus section Nigri reveals drivers in fungal speciation.</title>
        <authorList>
            <consortium name="DOE Joint Genome Institute"/>
            <person name="Vesth T.C."/>
            <person name="Nybo J."/>
            <person name="Theobald S."/>
            <person name="Brandl J."/>
            <person name="Frisvad J.C."/>
            <person name="Nielsen K.F."/>
            <person name="Lyhne E.K."/>
            <person name="Kogle M.E."/>
            <person name="Kuo A."/>
            <person name="Riley R."/>
            <person name="Clum A."/>
            <person name="Nolan M."/>
            <person name="Lipzen A."/>
            <person name="Salamov A."/>
            <person name="Henrissat B."/>
            <person name="Wiebenga A."/>
            <person name="De vries R.P."/>
            <person name="Grigoriev I.V."/>
            <person name="Mortensen U.H."/>
            <person name="Andersen M.R."/>
            <person name="Baker S.E."/>
        </authorList>
    </citation>
    <scope>NUCLEOTIDE SEQUENCE [LARGE SCALE GENOMIC DNA]</scope>
    <source>
        <strain evidence="2 3">CBS 707.79</strain>
    </source>
</reference>
<dbReference type="VEuPathDB" id="FungiDB:BO71DRAFT_170048"/>
<evidence type="ECO:0000313" key="2">
    <source>
        <dbReference type="EMBL" id="PYH99588.1"/>
    </source>
</evidence>
<dbReference type="Proteomes" id="UP000247810">
    <property type="component" value="Unassembled WGS sequence"/>
</dbReference>
<sequence length="156" mass="16926">MYINRPPDRGGCLYAVAAIPRARLLIRQAVLRGSRNKVERGAVHDASRRRPELLQLRHVRTDLCLVLGLIVCCSKAYSASSHGCSVSVPASSVLPGHPDLDGHDAEGGRTSKCHTTSQKQLDKGASGPKHLRENPHVRRASPWDSFTASPVVPLLL</sequence>
<name>A0A319EFN2_9EURO</name>